<name>A0A3A1NBG7_9FLAO</name>
<dbReference type="PANTHER" id="PTHR34094:SF1">
    <property type="entry name" value="PROTEIN FAM185A"/>
    <property type="match status" value="1"/>
</dbReference>
<dbReference type="EMBL" id="QXFH01000070">
    <property type="protein sequence ID" value="RIV35382.1"/>
    <property type="molecule type" value="Genomic_DNA"/>
</dbReference>
<dbReference type="Proteomes" id="UP000266067">
    <property type="component" value="Unassembled WGS sequence"/>
</dbReference>
<protein>
    <recommendedName>
        <fullName evidence="3">Adhesin domain-containing protein</fullName>
    </recommendedName>
</protein>
<keyword evidence="2" id="KW-1185">Reference proteome</keyword>
<evidence type="ECO:0000313" key="1">
    <source>
        <dbReference type="EMBL" id="RIV35382.1"/>
    </source>
</evidence>
<sequence length="278" mass="30041">MYSLKKYKDMRRIKNLIIIGLVLFTGIVSAQKKEVDLFAVPLSSPGQEGTLKLNQISGSITVTGYEGKDVIVKVFVVEGEETSNKTKNGMKRIGNSGLNISAEEDNNVVAINNEAWNRKTDFDIKVPSNFSLKLGTVNNGDINVQNVSGDMEISNVNGSITLGSVEGAVTANTTNGEVKADFKSVGNIADMAFSSFNGDVEVVFSSSVKANVKAKSDMGDIYTDFDISIVENKPVVDKKQTSGKYKVKLEQWLKGKINGGGPELLLKTFNGDILIKSK</sequence>
<evidence type="ECO:0008006" key="3">
    <source>
        <dbReference type="Google" id="ProtNLM"/>
    </source>
</evidence>
<evidence type="ECO:0000313" key="2">
    <source>
        <dbReference type="Proteomes" id="UP000266067"/>
    </source>
</evidence>
<reference evidence="1 2" key="1">
    <citation type="submission" date="2018-08" db="EMBL/GenBank/DDBJ databases">
        <title>Proposal of Muricauda 72 sp.nov. and Muricauda NH166 sp.nov., isolated from seawater.</title>
        <authorList>
            <person name="Cheng H."/>
            <person name="Wu Y.-H."/>
            <person name="Guo L.-L."/>
            <person name="Xu X.-W."/>
        </authorList>
    </citation>
    <scope>NUCLEOTIDE SEQUENCE [LARGE SCALE GENOMIC DNA]</scope>
    <source>
        <strain evidence="1 2">KCTC 22173</strain>
    </source>
</reference>
<proteinExistence type="predicted"/>
<gene>
    <name evidence="1" type="ORF">D2V08_08515</name>
</gene>
<dbReference type="PANTHER" id="PTHR34094">
    <property type="match status" value="1"/>
</dbReference>
<organism evidence="1 2">
    <name type="scientific">Flagellimonas lutimaris</name>
    <dbReference type="NCBI Taxonomy" id="475082"/>
    <lineage>
        <taxon>Bacteria</taxon>
        <taxon>Pseudomonadati</taxon>
        <taxon>Bacteroidota</taxon>
        <taxon>Flavobacteriia</taxon>
        <taxon>Flavobacteriales</taxon>
        <taxon>Flavobacteriaceae</taxon>
        <taxon>Flagellimonas</taxon>
    </lineage>
</organism>
<dbReference type="AlphaFoldDB" id="A0A3A1NBG7"/>
<accession>A0A3A1NBG7</accession>
<comment type="caution">
    <text evidence="1">The sequence shown here is derived from an EMBL/GenBank/DDBJ whole genome shotgun (WGS) entry which is preliminary data.</text>
</comment>